<dbReference type="Proteomes" id="UP000821845">
    <property type="component" value="Chromosome 4"/>
</dbReference>
<comment type="caution">
    <text evidence="1">The sequence shown here is derived from an EMBL/GenBank/DDBJ whole genome shotgun (WGS) entry which is preliminary data.</text>
</comment>
<sequence>MDATLYGAENASDVRSNVVQSSRGKRARKLSTTATFSSPSRRYADDVRIVVQLESLSSLQTDTSLSQSRQTQSGGYGGVVWSGERREMRHESTIDIEGYRFR</sequence>
<gene>
    <name evidence="1" type="ORF">HPB50_016065</name>
</gene>
<accession>A0ACB7SED1</accession>
<evidence type="ECO:0000313" key="2">
    <source>
        <dbReference type="Proteomes" id="UP000821845"/>
    </source>
</evidence>
<proteinExistence type="predicted"/>
<organism evidence="1 2">
    <name type="scientific">Hyalomma asiaticum</name>
    <name type="common">Tick</name>
    <dbReference type="NCBI Taxonomy" id="266040"/>
    <lineage>
        <taxon>Eukaryota</taxon>
        <taxon>Metazoa</taxon>
        <taxon>Ecdysozoa</taxon>
        <taxon>Arthropoda</taxon>
        <taxon>Chelicerata</taxon>
        <taxon>Arachnida</taxon>
        <taxon>Acari</taxon>
        <taxon>Parasitiformes</taxon>
        <taxon>Ixodida</taxon>
        <taxon>Ixodoidea</taxon>
        <taxon>Ixodidae</taxon>
        <taxon>Hyalomminae</taxon>
        <taxon>Hyalomma</taxon>
    </lineage>
</organism>
<evidence type="ECO:0000313" key="1">
    <source>
        <dbReference type="EMBL" id="KAH6933542.1"/>
    </source>
</evidence>
<reference evidence="1" key="1">
    <citation type="submission" date="2020-05" db="EMBL/GenBank/DDBJ databases">
        <title>Large-scale comparative analyses of tick genomes elucidate their genetic diversity and vector capacities.</title>
        <authorList>
            <person name="Jia N."/>
            <person name="Wang J."/>
            <person name="Shi W."/>
            <person name="Du L."/>
            <person name="Sun Y."/>
            <person name="Zhan W."/>
            <person name="Jiang J."/>
            <person name="Wang Q."/>
            <person name="Zhang B."/>
            <person name="Ji P."/>
            <person name="Sakyi L.B."/>
            <person name="Cui X."/>
            <person name="Yuan T."/>
            <person name="Jiang B."/>
            <person name="Yang W."/>
            <person name="Lam T.T.-Y."/>
            <person name="Chang Q."/>
            <person name="Ding S."/>
            <person name="Wang X."/>
            <person name="Zhu J."/>
            <person name="Ruan X."/>
            <person name="Zhao L."/>
            <person name="Wei J."/>
            <person name="Que T."/>
            <person name="Du C."/>
            <person name="Cheng J."/>
            <person name="Dai P."/>
            <person name="Han X."/>
            <person name="Huang E."/>
            <person name="Gao Y."/>
            <person name="Liu J."/>
            <person name="Shao H."/>
            <person name="Ye R."/>
            <person name="Li L."/>
            <person name="Wei W."/>
            <person name="Wang X."/>
            <person name="Wang C."/>
            <person name="Yang T."/>
            <person name="Huo Q."/>
            <person name="Li W."/>
            <person name="Guo W."/>
            <person name="Chen H."/>
            <person name="Zhou L."/>
            <person name="Ni X."/>
            <person name="Tian J."/>
            <person name="Zhou Y."/>
            <person name="Sheng Y."/>
            <person name="Liu T."/>
            <person name="Pan Y."/>
            <person name="Xia L."/>
            <person name="Li J."/>
            <person name="Zhao F."/>
            <person name="Cao W."/>
        </authorList>
    </citation>
    <scope>NUCLEOTIDE SEQUENCE</scope>
    <source>
        <strain evidence="1">Hyas-2018</strain>
    </source>
</reference>
<name>A0ACB7SED1_HYAAI</name>
<protein>
    <submittedName>
        <fullName evidence="1">Uncharacterized protein</fullName>
    </submittedName>
</protein>
<dbReference type="EMBL" id="CM023484">
    <property type="protein sequence ID" value="KAH6933542.1"/>
    <property type="molecule type" value="Genomic_DNA"/>
</dbReference>
<keyword evidence="2" id="KW-1185">Reference proteome</keyword>